<dbReference type="EMBL" id="RDQH01000330">
    <property type="protein sequence ID" value="RXI01233.1"/>
    <property type="molecule type" value="Genomic_DNA"/>
</dbReference>
<sequence length="82" mass="9115">NTLVVTFWPGVDYFLGSLHHYSTILPRPRPYGFVSGNSRVTSQWVTHPGSALTSFSLNFRVLTEPEASELPKGLVPGRDENI</sequence>
<reference evidence="1 2" key="1">
    <citation type="submission" date="2018-10" db="EMBL/GenBank/DDBJ databases">
        <title>A high-quality apple genome assembly.</title>
        <authorList>
            <person name="Hu J."/>
        </authorList>
    </citation>
    <scope>NUCLEOTIDE SEQUENCE [LARGE SCALE GENOMIC DNA]</scope>
    <source>
        <strain evidence="2">cv. HFTH1</strain>
        <tissue evidence="1">Young leaf</tissue>
    </source>
</reference>
<evidence type="ECO:0000313" key="2">
    <source>
        <dbReference type="Proteomes" id="UP000290289"/>
    </source>
</evidence>
<evidence type="ECO:0000313" key="1">
    <source>
        <dbReference type="EMBL" id="RXI01233.1"/>
    </source>
</evidence>
<organism evidence="1 2">
    <name type="scientific">Malus domestica</name>
    <name type="common">Apple</name>
    <name type="synonym">Pyrus malus</name>
    <dbReference type="NCBI Taxonomy" id="3750"/>
    <lineage>
        <taxon>Eukaryota</taxon>
        <taxon>Viridiplantae</taxon>
        <taxon>Streptophyta</taxon>
        <taxon>Embryophyta</taxon>
        <taxon>Tracheophyta</taxon>
        <taxon>Spermatophyta</taxon>
        <taxon>Magnoliopsida</taxon>
        <taxon>eudicotyledons</taxon>
        <taxon>Gunneridae</taxon>
        <taxon>Pentapetalae</taxon>
        <taxon>rosids</taxon>
        <taxon>fabids</taxon>
        <taxon>Rosales</taxon>
        <taxon>Rosaceae</taxon>
        <taxon>Amygdaloideae</taxon>
        <taxon>Maleae</taxon>
        <taxon>Malus</taxon>
    </lineage>
</organism>
<keyword evidence="2" id="KW-1185">Reference proteome</keyword>
<gene>
    <name evidence="1" type="ORF">DVH24_001467</name>
</gene>
<name>A0A498K6B8_MALDO</name>
<accession>A0A498K6B8</accession>
<dbReference type="Proteomes" id="UP000290289">
    <property type="component" value="Chromosome 4"/>
</dbReference>
<feature type="non-terminal residue" evidence="1">
    <location>
        <position position="1"/>
    </location>
</feature>
<comment type="caution">
    <text evidence="1">The sequence shown here is derived from an EMBL/GenBank/DDBJ whole genome shotgun (WGS) entry which is preliminary data.</text>
</comment>
<protein>
    <submittedName>
        <fullName evidence="1">Uncharacterized protein</fullName>
    </submittedName>
</protein>
<proteinExistence type="predicted"/>
<dbReference type="AlphaFoldDB" id="A0A498K6B8"/>